<reference evidence="2" key="1">
    <citation type="journal article" date="2015" name="Proc. Natl. Acad. Sci. U.S.A.">
        <title>Genome sequence of the Asian Tiger mosquito, Aedes albopictus, reveals insights into its biology, genetics, and evolution.</title>
        <authorList>
            <person name="Chen X.G."/>
            <person name="Jiang X."/>
            <person name="Gu J."/>
            <person name="Xu M."/>
            <person name="Wu Y."/>
            <person name="Deng Y."/>
            <person name="Zhang C."/>
            <person name="Bonizzoni M."/>
            <person name="Dermauw W."/>
            <person name="Vontas J."/>
            <person name="Armbruster P."/>
            <person name="Huang X."/>
            <person name="Yang Y."/>
            <person name="Zhang H."/>
            <person name="He W."/>
            <person name="Peng H."/>
            <person name="Liu Y."/>
            <person name="Wu K."/>
            <person name="Chen J."/>
            <person name="Lirakis M."/>
            <person name="Topalis P."/>
            <person name="Van Leeuwen T."/>
            <person name="Hall A.B."/>
            <person name="Jiang X."/>
            <person name="Thorpe C."/>
            <person name="Mueller R.L."/>
            <person name="Sun C."/>
            <person name="Waterhouse R.M."/>
            <person name="Yan G."/>
            <person name="Tu Z.J."/>
            <person name="Fang X."/>
            <person name="James A.A."/>
        </authorList>
    </citation>
    <scope>NUCLEOTIDE SEQUENCE [LARGE SCALE GENOMIC DNA]</scope>
    <source>
        <strain evidence="2">Foshan</strain>
    </source>
</reference>
<evidence type="ECO:0000313" key="2">
    <source>
        <dbReference type="Proteomes" id="UP000069940"/>
    </source>
</evidence>
<name>A0ABM1ZF05_AEDAL</name>
<protein>
    <recommendedName>
        <fullName evidence="3">Peptidase aspartic putative domain-containing protein</fullName>
    </recommendedName>
</protein>
<keyword evidence="2" id="KW-1185">Reference proteome</keyword>
<proteinExistence type="predicted"/>
<reference evidence="1" key="2">
    <citation type="submission" date="2025-05" db="UniProtKB">
        <authorList>
            <consortium name="EnsemblMetazoa"/>
        </authorList>
    </citation>
    <scope>IDENTIFICATION</scope>
    <source>
        <strain evidence="1">Foshan</strain>
    </source>
</reference>
<dbReference type="RefSeq" id="XP_062703693.1">
    <property type="nucleotide sequence ID" value="XM_062847709.1"/>
</dbReference>
<evidence type="ECO:0000313" key="1">
    <source>
        <dbReference type="EnsemblMetazoa" id="AALFPA23_017840.P26116"/>
    </source>
</evidence>
<sequence length="732" mass="83336">MPIEHTPVKEVNTAQKMSDMKTSVHLRGQVKAKITRIRKAIDEANATNAQYDSAQLKMFSHNLENHYKEFLNIHHHVVAVCPPERIDEQDQVYLVFETQFNETYVLLERAIQASRDRSVVQPQVQTNESPRIIVQQQPLKAPIPTFDGKPENWPRFKTMFSDVMRSSTDSDCIKLYHLERSLVGAAAGIIDARTLNNNNYAHAWEILEDRFENERVIVDIHIQGLLSLRRLNRENQKELRELIDEVTRHVDGLALIDNELDGVGERFVVNLVSGALDKDTRKEWEASIPHKEIPSYEDTIEFLKKRCAILERCEGSSKIPSIMKPYIPVKNAANQMKNAQAKSCAITRSSETICDICSGMHSNFKCEVFRAMSIPQRQAKVRELRMCYNCLQKGHPVSSCSSSRTCQKCQGQHNTLLHVEKTSFVNTKPVPFKQELGQIPKVPEEKPITTSCSINKAPLDNSLLMTAVVNILDSNGKFHPCRAFLDCGSQAHLISARLLQMLKLPHIPAKVEIIGANGKKTTLNNMAKTEIRSIHSDYHAQIECLVTDRITGVMPSRKINTQFWSIPPGLPLADPTFHIPGEIDLLIGIKLFFQLLMPNQLKISNDLPILQETRLGWVVAGAMDDENVDLIYNRQQCHAVILEPLNKTMEKFWFLESVGSSPLLSNEEQQCESKYCSTTTRDINGRYIVQLPLKDTASNLKSNRSLALRRFFMLEQRLKKKIRDEGVIRQIY</sequence>
<dbReference type="PANTHER" id="PTHR47331">
    <property type="entry name" value="PHD-TYPE DOMAIN-CONTAINING PROTEIN"/>
    <property type="match status" value="1"/>
</dbReference>
<dbReference type="InterPro" id="IPR005312">
    <property type="entry name" value="DUF1759"/>
</dbReference>
<dbReference type="Pfam" id="PF03564">
    <property type="entry name" value="DUF1759"/>
    <property type="match status" value="1"/>
</dbReference>
<evidence type="ECO:0008006" key="3">
    <source>
        <dbReference type="Google" id="ProtNLM"/>
    </source>
</evidence>
<accession>A0ABM1ZF05</accession>
<dbReference type="Proteomes" id="UP000069940">
    <property type="component" value="Unassembled WGS sequence"/>
</dbReference>
<dbReference type="GeneID" id="134286137"/>
<dbReference type="EnsemblMetazoa" id="AALFPA23_017840.R26116">
    <property type="protein sequence ID" value="AALFPA23_017840.P26116"/>
    <property type="gene ID" value="AALFPA23_017840"/>
</dbReference>
<organism evidence="1 2">
    <name type="scientific">Aedes albopictus</name>
    <name type="common">Asian tiger mosquito</name>
    <name type="synonym">Stegomyia albopicta</name>
    <dbReference type="NCBI Taxonomy" id="7160"/>
    <lineage>
        <taxon>Eukaryota</taxon>
        <taxon>Metazoa</taxon>
        <taxon>Ecdysozoa</taxon>
        <taxon>Arthropoda</taxon>
        <taxon>Hexapoda</taxon>
        <taxon>Insecta</taxon>
        <taxon>Pterygota</taxon>
        <taxon>Neoptera</taxon>
        <taxon>Endopterygota</taxon>
        <taxon>Diptera</taxon>
        <taxon>Nematocera</taxon>
        <taxon>Culicoidea</taxon>
        <taxon>Culicidae</taxon>
        <taxon>Culicinae</taxon>
        <taxon>Aedini</taxon>
        <taxon>Aedes</taxon>
        <taxon>Stegomyia</taxon>
    </lineage>
</organism>